<dbReference type="InterPro" id="IPR050157">
    <property type="entry name" value="PSI_iron-sulfur_center"/>
</dbReference>
<dbReference type="EMBL" id="CP060634">
    <property type="protein sequence ID" value="QNM06531.1"/>
    <property type="molecule type" value="Genomic_DNA"/>
</dbReference>
<proteinExistence type="predicted"/>
<accession>A0A7G9G6U9</accession>
<name>A0A7G9G6U9_9FIRM</name>
<feature type="domain" description="4Fe-4S ferredoxin-type" evidence="8">
    <location>
        <begin position="215"/>
        <end position="237"/>
    </location>
</feature>
<dbReference type="GO" id="GO:0046872">
    <property type="term" value="F:metal ion binding"/>
    <property type="evidence" value="ECO:0007669"/>
    <property type="project" value="UniProtKB-KW"/>
</dbReference>
<gene>
    <name evidence="9" type="ORF">H9Q78_05205</name>
</gene>
<evidence type="ECO:0000256" key="4">
    <source>
        <dbReference type="ARBA" id="ARBA00022485"/>
    </source>
</evidence>
<comment type="cofactor">
    <cofactor evidence="1">
        <name>[4Fe-4S] cluster</name>
        <dbReference type="ChEBI" id="CHEBI:49883"/>
    </cofactor>
</comment>
<dbReference type="SUPFAM" id="SSF54862">
    <property type="entry name" value="4Fe-4S ferredoxins"/>
    <property type="match status" value="1"/>
</dbReference>
<protein>
    <recommendedName>
        <fullName evidence="3">Ferredoxin</fullName>
    </recommendedName>
</protein>
<dbReference type="InterPro" id="IPR017896">
    <property type="entry name" value="4Fe4S_Fe-S-bd"/>
</dbReference>
<dbReference type="Gene3D" id="3.40.50.360">
    <property type="match status" value="1"/>
</dbReference>
<evidence type="ECO:0000256" key="2">
    <source>
        <dbReference type="ARBA" id="ARBA00003532"/>
    </source>
</evidence>
<organism evidence="9 10">
    <name type="scientific">Qiania dongpingensis</name>
    <dbReference type="NCBI Taxonomy" id="2763669"/>
    <lineage>
        <taxon>Bacteria</taxon>
        <taxon>Bacillati</taxon>
        <taxon>Bacillota</taxon>
        <taxon>Clostridia</taxon>
        <taxon>Lachnospirales</taxon>
        <taxon>Lachnospiraceae</taxon>
        <taxon>Qiania</taxon>
    </lineage>
</organism>
<dbReference type="RefSeq" id="WP_249304041.1">
    <property type="nucleotide sequence ID" value="NZ_CP060634.1"/>
</dbReference>
<evidence type="ECO:0000256" key="6">
    <source>
        <dbReference type="ARBA" id="ARBA00023004"/>
    </source>
</evidence>
<dbReference type="InterPro" id="IPR029039">
    <property type="entry name" value="Flavoprotein-like_sf"/>
</dbReference>
<keyword evidence="4" id="KW-0004">4Fe-4S</keyword>
<dbReference type="KEGG" id="qdo:H9Q78_05205"/>
<dbReference type="NCBIfam" id="NF038196">
    <property type="entry name" value="ferrodoxin_EFR1"/>
    <property type="match status" value="1"/>
</dbReference>
<sequence length="254" mass="28135">MILYFSGTGNSAYAAEKIAKVTGDKIIDLFSRIRGHNYSEIKSGSPWVIVTPTYAWRIPRIVQEWLENSGLVGNKDIYFVMTCGGSIGNAGKYLKELCAAKKLNYLGCAAVLMPENYIAMFTTPAQKEALEIIRQADPVIDKIALEIKNGKAFSQPAVSFQDKRSSGIINTAFYPIFVHAKKFYATDACVSCGKCVNVCPLNNIRLKDGKPIWGKNCTHCMACISRCPTEAIEYGRHSKGLPRYVFPKSNPELK</sequence>
<dbReference type="InterPro" id="IPR047964">
    <property type="entry name" value="EFR1-like"/>
</dbReference>
<evidence type="ECO:0000256" key="1">
    <source>
        <dbReference type="ARBA" id="ARBA00001966"/>
    </source>
</evidence>
<keyword evidence="7" id="KW-0411">Iron-sulfur</keyword>
<evidence type="ECO:0000256" key="5">
    <source>
        <dbReference type="ARBA" id="ARBA00022723"/>
    </source>
</evidence>
<dbReference type="Pfam" id="PF13187">
    <property type="entry name" value="Fer4_9"/>
    <property type="match status" value="1"/>
</dbReference>
<dbReference type="AlphaFoldDB" id="A0A7G9G6U9"/>
<dbReference type="Gene3D" id="3.30.70.20">
    <property type="match status" value="1"/>
</dbReference>
<evidence type="ECO:0000256" key="7">
    <source>
        <dbReference type="ARBA" id="ARBA00023014"/>
    </source>
</evidence>
<keyword evidence="10" id="KW-1185">Reference proteome</keyword>
<dbReference type="GO" id="GO:0051539">
    <property type="term" value="F:4 iron, 4 sulfur cluster binding"/>
    <property type="evidence" value="ECO:0007669"/>
    <property type="project" value="UniProtKB-KW"/>
</dbReference>
<evidence type="ECO:0000313" key="9">
    <source>
        <dbReference type="EMBL" id="QNM06531.1"/>
    </source>
</evidence>
<dbReference type="PROSITE" id="PS00198">
    <property type="entry name" value="4FE4S_FER_1"/>
    <property type="match status" value="1"/>
</dbReference>
<keyword evidence="5" id="KW-0479">Metal-binding</keyword>
<evidence type="ECO:0000259" key="8">
    <source>
        <dbReference type="PROSITE" id="PS51379"/>
    </source>
</evidence>
<dbReference type="PANTHER" id="PTHR24960">
    <property type="entry name" value="PHOTOSYSTEM I IRON-SULFUR CENTER-RELATED"/>
    <property type="match status" value="1"/>
</dbReference>
<dbReference type="Proteomes" id="UP000515823">
    <property type="component" value="Chromosome"/>
</dbReference>
<evidence type="ECO:0000313" key="10">
    <source>
        <dbReference type="Proteomes" id="UP000515823"/>
    </source>
</evidence>
<reference evidence="9 10" key="1">
    <citation type="submission" date="2020-08" db="EMBL/GenBank/DDBJ databases">
        <authorList>
            <person name="Liu C."/>
            <person name="Sun Q."/>
        </authorList>
    </citation>
    <scope>NUCLEOTIDE SEQUENCE [LARGE SCALE GENOMIC DNA]</scope>
    <source>
        <strain evidence="9 10">NSJ-38</strain>
    </source>
</reference>
<keyword evidence="6" id="KW-0408">Iron</keyword>
<dbReference type="PANTHER" id="PTHR24960:SF79">
    <property type="entry name" value="PHOTOSYSTEM I IRON-SULFUR CENTER"/>
    <property type="match status" value="1"/>
</dbReference>
<dbReference type="SUPFAM" id="SSF52218">
    <property type="entry name" value="Flavoproteins"/>
    <property type="match status" value="1"/>
</dbReference>
<evidence type="ECO:0000256" key="3">
    <source>
        <dbReference type="ARBA" id="ARBA00013529"/>
    </source>
</evidence>
<comment type="function">
    <text evidence="2">Ferredoxins are iron-sulfur proteins that transfer electrons in a wide variety of metabolic reactions.</text>
</comment>
<dbReference type="PROSITE" id="PS51379">
    <property type="entry name" value="4FE4S_FER_2"/>
    <property type="match status" value="2"/>
</dbReference>
<feature type="domain" description="4Fe-4S ferredoxin-type" evidence="8">
    <location>
        <begin position="180"/>
        <end position="209"/>
    </location>
</feature>
<dbReference type="InterPro" id="IPR017900">
    <property type="entry name" value="4Fe4S_Fe_S_CS"/>
</dbReference>